<accession>A0ABC8R918</accession>
<evidence type="ECO:0000256" key="5">
    <source>
        <dbReference type="ARBA" id="ARBA00023136"/>
    </source>
</evidence>
<gene>
    <name evidence="9" type="ORF">ILEXP_LOCUS7457</name>
</gene>
<evidence type="ECO:0000259" key="7">
    <source>
        <dbReference type="Pfam" id="PF04116"/>
    </source>
</evidence>
<comment type="subcellular location">
    <subcellularLocation>
        <location evidence="1">Membrane</location>
        <topology evidence="1">Multi-pass membrane protein</topology>
    </subcellularLocation>
</comment>
<evidence type="ECO:0000256" key="2">
    <source>
        <dbReference type="ARBA" id="ARBA00009324"/>
    </source>
</evidence>
<evidence type="ECO:0000256" key="1">
    <source>
        <dbReference type="ARBA" id="ARBA00004141"/>
    </source>
</evidence>
<evidence type="ECO:0000259" key="8">
    <source>
        <dbReference type="Pfam" id="PF12076"/>
    </source>
</evidence>
<evidence type="ECO:0000256" key="4">
    <source>
        <dbReference type="ARBA" id="ARBA00022989"/>
    </source>
</evidence>
<feature type="domain" description="Very-long-chain aldehyde decarbonylase CER1-like C-terminal" evidence="8">
    <location>
        <begin position="260"/>
        <end position="423"/>
    </location>
</feature>
<dbReference type="GO" id="GO:0016020">
    <property type="term" value="C:membrane"/>
    <property type="evidence" value="ECO:0007669"/>
    <property type="project" value="UniProtKB-SubCell"/>
</dbReference>
<feature type="transmembrane region" description="Helical" evidence="6">
    <location>
        <begin position="134"/>
        <end position="154"/>
    </location>
</feature>
<dbReference type="Pfam" id="PF04116">
    <property type="entry name" value="FA_hydroxylase"/>
    <property type="match status" value="1"/>
</dbReference>
<protein>
    <submittedName>
        <fullName evidence="9">Uncharacterized protein</fullName>
    </submittedName>
</protein>
<dbReference type="Pfam" id="PF12076">
    <property type="entry name" value="CER1-like_C"/>
    <property type="match status" value="1"/>
</dbReference>
<sequence length="432" mass="49648">MVTVALTGTGCIVAFVGYVSYIDFMNNLGHCNFELIPNWLFSIFPPLKYLMYTPSFHSLHHTQFRTNYSLFMPIYDYIYGTVDKSLDTLYETSLRRPEESPDVVHLTHLTTPESIYHLRLGFAAFASRPDTSKWYLWVMWPVTLWSMMVTWIYGKTFVVERNIFKNLKIQTWAVPKYRIQYFMQWQKEAINTLIEEAILEAEERGIKVLSLGLLNQGEELNRNGELYLRRQPQIKVKVGDGSSLSVAVVINSIPKGTTQVILRGNISKVAYSIALALCQRGLQVATLRLDEYNRFKAKVDPEAASNIVLSKSYAVKIWVVGDGLTEEDQLKAPKGTIFIPFSQFPPKKIRKDCFYYNTPAMLTPKYLENVDSCENWLPRRVMSACRVAGILHALEGWNVHECGNMMFNIDKVWEASLQHGFRPLMMSSETKP</sequence>
<dbReference type="Proteomes" id="UP001642360">
    <property type="component" value="Unassembled WGS sequence"/>
</dbReference>
<dbReference type="InterPro" id="IPR021940">
    <property type="entry name" value="CER1-like_C"/>
</dbReference>
<dbReference type="EMBL" id="CAUOFW020001007">
    <property type="protein sequence ID" value="CAK9140040.1"/>
    <property type="molecule type" value="Genomic_DNA"/>
</dbReference>
<dbReference type="InterPro" id="IPR050307">
    <property type="entry name" value="Sterol_Desaturase_Related"/>
</dbReference>
<organism evidence="9 10">
    <name type="scientific">Ilex paraguariensis</name>
    <name type="common">yerba mate</name>
    <dbReference type="NCBI Taxonomy" id="185542"/>
    <lineage>
        <taxon>Eukaryota</taxon>
        <taxon>Viridiplantae</taxon>
        <taxon>Streptophyta</taxon>
        <taxon>Embryophyta</taxon>
        <taxon>Tracheophyta</taxon>
        <taxon>Spermatophyta</taxon>
        <taxon>Magnoliopsida</taxon>
        <taxon>eudicotyledons</taxon>
        <taxon>Gunneridae</taxon>
        <taxon>Pentapetalae</taxon>
        <taxon>asterids</taxon>
        <taxon>campanulids</taxon>
        <taxon>Aquifoliales</taxon>
        <taxon>Aquifoliaceae</taxon>
        <taxon>Ilex</taxon>
    </lineage>
</organism>
<feature type="domain" description="Fatty acid hydroxylase" evidence="7">
    <location>
        <begin position="7"/>
        <end position="81"/>
    </location>
</feature>
<dbReference type="AlphaFoldDB" id="A0ABC8R918"/>
<dbReference type="InterPro" id="IPR006694">
    <property type="entry name" value="Fatty_acid_hydroxylase"/>
</dbReference>
<comment type="caution">
    <text evidence="9">The sequence shown here is derived from an EMBL/GenBank/DDBJ whole genome shotgun (WGS) entry which is preliminary data.</text>
</comment>
<evidence type="ECO:0000313" key="9">
    <source>
        <dbReference type="EMBL" id="CAK9140040.1"/>
    </source>
</evidence>
<keyword evidence="3 6" id="KW-0812">Transmembrane</keyword>
<reference evidence="9 10" key="1">
    <citation type="submission" date="2024-02" db="EMBL/GenBank/DDBJ databases">
        <authorList>
            <person name="Vignale AGUSTIN F."/>
            <person name="Sosa J E."/>
            <person name="Modenutti C."/>
        </authorList>
    </citation>
    <scope>NUCLEOTIDE SEQUENCE [LARGE SCALE GENOMIC DNA]</scope>
</reference>
<keyword evidence="5 6" id="KW-0472">Membrane</keyword>
<evidence type="ECO:0000256" key="3">
    <source>
        <dbReference type="ARBA" id="ARBA00022692"/>
    </source>
</evidence>
<dbReference type="PANTHER" id="PTHR11863">
    <property type="entry name" value="STEROL DESATURASE"/>
    <property type="match status" value="1"/>
</dbReference>
<evidence type="ECO:0000256" key="6">
    <source>
        <dbReference type="SAM" id="Phobius"/>
    </source>
</evidence>
<name>A0ABC8R918_9AQUA</name>
<comment type="similarity">
    <text evidence="2">Belongs to the sterol desaturase family.</text>
</comment>
<evidence type="ECO:0000313" key="10">
    <source>
        <dbReference type="Proteomes" id="UP001642360"/>
    </source>
</evidence>
<proteinExistence type="inferred from homology"/>
<keyword evidence="10" id="KW-1185">Reference proteome</keyword>
<keyword evidence="4 6" id="KW-1133">Transmembrane helix</keyword>